<dbReference type="Proteomes" id="UP000192319">
    <property type="component" value="Unassembled WGS sequence"/>
</dbReference>
<dbReference type="InterPro" id="IPR000084">
    <property type="entry name" value="PE-PGRS_N"/>
</dbReference>
<sequence length="552" mass="53156">MSFVTASPDLLESAAANLAGIRSSLADAAAMAASPTTGIATAAQDEVSVAIAAMFGDVGQQFQALNAQAQAFHQQFVSMMNAGAGAYASAEAANAAQAALGGGALGGLGQSLGGAVSGAETAVGQLAGSAGLSLNGGVGALLGGQIQTGAQAISNAIAGSPIALGTLQTGGAASLVSGLNAFGAAAAAPYQALVSNTVTNLQAIGGTFTANPFPFLHQIVNNQIGYAQTIGSSIAAGIQNLPVELANLPATIQTGVQGLATFNPGALLQQFVNGQIGTAQTIFTGLQNAGNDLVTGLAGLPASFQAAGAALATGNVPGAVNAIAHGLENVVLPGFHPASVDIGQLGSPTATPLPITPLGALGDLAPILAIPGQMAQGFTNLLPAGSIPAQMAQNLTNVINAVTNFGATFNPGNLAIDFGLPLQLLVDGIGAPANALSALNSSAVAFVTAAQTGNASAAALALLDAPANIANGFLNGQTLIDLPEFDVTVTAGGVPLTTLSSVAGLPLGGLLTPLSPVILGGPGGGPLPGTPLGGLIPGLLSFGQQLAAAITP</sequence>
<reference evidence="2" key="3">
    <citation type="journal article" date="2022" name="BMC Genomics">
        <title>Comparative genome analysis of mycobacteria focusing on tRNA and non-coding RNA.</title>
        <authorList>
            <person name="Behra P.R.K."/>
            <person name="Pettersson B.M.F."/>
            <person name="Ramesh M."/>
            <person name="Das S."/>
            <person name="Dasgupta S."/>
            <person name="Kirsebom L.A."/>
        </authorList>
    </citation>
    <scope>NUCLEOTIDE SEQUENCE</scope>
    <source>
        <strain evidence="2">CCUG 55640</strain>
    </source>
</reference>
<reference evidence="2" key="2">
    <citation type="submission" date="2020-07" db="EMBL/GenBank/DDBJ databases">
        <authorList>
            <person name="Pettersson B.M.F."/>
            <person name="Behra P.R.K."/>
            <person name="Ramesh M."/>
            <person name="Das S."/>
            <person name="Dasgupta S."/>
            <person name="Kirsebom L.A."/>
        </authorList>
    </citation>
    <scope>NUCLEOTIDE SEQUENCE</scope>
    <source>
        <strain evidence="2">CCUG 55640</strain>
    </source>
</reference>
<dbReference type="Proteomes" id="UP001141650">
    <property type="component" value="Unassembled WGS sequence"/>
</dbReference>
<comment type="caution">
    <text evidence="2">The sequence shown here is derived from an EMBL/GenBank/DDBJ whole genome shotgun (WGS) entry which is preliminary data.</text>
</comment>
<feature type="domain" description="PE" evidence="1">
    <location>
        <begin position="4"/>
        <end position="94"/>
    </location>
</feature>
<keyword evidence="4" id="KW-1185">Reference proteome</keyword>
<name>A0AA41XTH6_9MYCO</name>
<proteinExistence type="predicted"/>
<evidence type="ECO:0000313" key="5">
    <source>
        <dbReference type="Proteomes" id="UP001141650"/>
    </source>
</evidence>
<accession>A0AA41XTH6</accession>
<reference evidence="3 4" key="1">
    <citation type="submission" date="2017-02" db="EMBL/GenBank/DDBJ databases">
        <title>The new phylogeny of genus Mycobacterium.</title>
        <authorList>
            <person name="Tortoli E."/>
            <person name="Trovato A."/>
            <person name="Cirillo D.M."/>
        </authorList>
    </citation>
    <scope>NUCLEOTIDE SEQUENCE [LARGE SCALE GENOMIC DNA]</scope>
    <source>
        <strain evidence="3 4">DSM 45230</strain>
    </source>
</reference>
<dbReference type="Pfam" id="PF00934">
    <property type="entry name" value="PE"/>
    <property type="match status" value="1"/>
</dbReference>
<evidence type="ECO:0000313" key="3">
    <source>
        <dbReference type="EMBL" id="OQZ88703.1"/>
    </source>
</evidence>
<dbReference type="SUPFAM" id="SSF140459">
    <property type="entry name" value="PE/PPE dimer-like"/>
    <property type="match status" value="1"/>
</dbReference>
<dbReference type="InterPro" id="IPR038332">
    <property type="entry name" value="PPE_sf"/>
</dbReference>
<dbReference type="RefSeq" id="WP_083139991.1">
    <property type="nucleotide sequence ID" value="NZ_JACKVH010000021.1"/>
</dbReference>
<dbReference type="EMBL" id="MVHD01000048">
    <property type="protein sequence ID" value="OQZ88703.1"/>
    <property type="molecule type" value="Genomic_DNA"/>
</dbReference>
<evidence type="ECO:0000313" key="2">
    <source>
        <dbReference type="EMBL" id="MCV7381528.1"/>
    </source>
</evidence>
<gene>
    <name evidence="3" type="ORF">BST11_21320</name>
    <name evidence="2" type="ORF">H7K38_23135</name>
</gene>
<dbReference type="EMBL" id="JACKVH010000021">
    <property type="protein sequence ID" value="MCV7381528.1"/>
    <property type="molecule type" value="Genomic_DNA"/>
</dbReference>
<evidence type="ECO:0000313" key="4">
    <source>
        <dbReference type="Proteomes" id="UP000192319"/>
    </source>
</evidence>
<protein>
    <submittedName>
        <fullName evidence="2">PE family protein</fullName>
    </submittedName>
</protein>
<organism evidence="2 5">
    <name type="scientific">Mycobacterium alsense</name>
    <dbReference type="NCBI Taxonomy" id="324058"/>
    <lineage>
        <taxon>Bacteria</taxon>
        <taxon>Bacillati</taxon>
        <taxon>Actinomycetota</taxon>
        <taxon>Actinomycetes</taxon>
        <taxon>Mycobacteriales</taxon>
        <taxon>Mycobacteriaceae</taxon>
        <taxon>Mycobacterium</taxon>
    </lineage>
</organism>
<evidence type="ECO:0000259" key="1">
    <source>
        <dbReference type="Pfam" id="PF00934"/>
    </source>
</evidence>
<dbReference type="Gene3D" id="1.10.287.850">
    <property type="entry name" value="HP0062-like domain"/>
    <property type="match status" value="1"/>
</dbReference>
<dbReference type="AlphaFoldDB" id="A0AA41XTH6"/>